<protein>
    <submittedName>
        <fullName evidence="1">Uncharacterized protein</fullName>
    </submittedName>
</protein>
<evidence type="ECO:0000313" key="2">
    <source>
        <dbReference type="Proteomes" id="UP001303046"/>
    </source>
</evidence>
<reference evidence="1 2" key="1">
    <citation type="submission" date="2023-08" db="EMBL/GenBank/DDBJ databases">
        <title>A Necator americanus chromosomal reference genome.</title>
        <authorList>
            <person name="Ilik V."/>
            <person name="Petrzelkova K.J."/>
            <person name="Pardy F."/>
            <person name="Fuh T."/>
            <person name="Niatou-Singa F.S."/>
            <person name="Gouil Q."/>
            <person name="Baker L."/>
            <person name="Ritchie M.E."/>
            <person name="Jex A.R."/>
            <person name="Gazzola D."/>
            <person name="Li H."/>
            <person name="Toshio Fujiwara R."/>
            <person name="Zhan B."/>
            <person name="Aroian R.V."/>
            <person name="Pafco B."/>
            <person name="Schwarz E.M."/>
        </authorList>
    </citation>
    <scope>NUCLEOTIDE SEQUENCE [LARGE SCALE GENOMIC DNA]</scope>
    <source>
        <strain evidence="1 2">Aroian</strain>
        <tissue evidence="1">Whole animal</tissue>
    </source>
</reference>
<keyword evidence="2" id="KW-1185">Reference proteome</keyword>
<name>A0ABR1DQ14_NECAM</name>
<accession>A0ABR1DQ14</accession>
<evidence type="ECO:0000313" key="1">
    <source>
        <dbReference type="EMBL" id="KAK6751996.1"/>
    </source>
</evidence>
<organism evidence="1 2">
    <name type="scientific">Necator americanus</name>
    <name type="common">Human hookworm</name>
    <dbReference type="NCBI Taxonomy" id="51031"/>
    <lineage>
        <taxon>Eukaryota</taxon>
        <taxon>Metazoa</taxon>
        <taxon>Ecdysozoa</taxon>
        <taxon>Nematoda</taxon>
        <taxon>Chromadorea</taxon>
        <taxon>Rhabditida</taxon>
        <taxon>Rhabditina</taxon>
        <taxon>Rhabditomorpha</taxon>
        <taxon>Strongyloidea</taxon>
        <taxon>Ancylostomatidae</taxon>
        <taxon>Bunostominae</taxon>
        <taxon>Necator</taxon>
    </lineage>
</organism>
<sequence length="91" mass="10365">MIIERSLWGGRRVAPPSKKAAERRVLHNLLVCRTDALRNVERYHQFDGAMTRTRRKSQNQAKGYGGFFPNASILHLENIRSSATNTPSMPE</sequence>
<dbReference type="Proteomes" id="UP001303046">
    <property type="component" value="Unassembled WGS sequence"/>
</dbReference>
<comment type="caution">
    <text evidence="1">The sequence shown here is derived from an EMBL/GenBank/DDBJ whole genome shotgun (WGS) entry which is preliminary data.</text>
</comment>
<gene>
    <name evidence="1" type="primary">Necator_chrIV.g16722</name>
    <name evidence="1" type="ORF">RB195_003425</name>
</gene>
<dbReference type="EMBL" id="JAVFWL010000004">
    <property type="protein sequence ID" value="KAK6751996.1"/>
    <property type="molecule type" value="Genomic_DNA"/>
</dbReference>
<proteinExistence type="predicted"/>